<feature type="transmembrane region" description="Helical" evidence="1">
    <location>
        <begin position="165"/>
        <end position="186"/>
    </location>
</feature>
<evidence type="ECO:0000313" key="4">
    <source>
        <dbReference type="Proteomes" id="UP000622552"/>
    </source>
</evidence>
<feature type="transmembrane region" description="Helical" evidence="1">
    <location>
        <begin position="6"/>
        <end position="22"/>
    </location>
</feature>
<protein>
    <recommendedName>
        <fullName evidence="2">DUF6545 domain-containing protein</fullName>
    </recommendedName>
</protein>
<dbReference type="AlphaFoldDB" id="A0A8J7GVJ2"/>
<feature type="transmembrane region" description="Helical" evidence="1">
    <location>
        <begin position="64"/>
        <end position="83"/>
    </location>
</feature>
<reference evidence="3" key="1">
    <citation type="submission" date="2020-11" db="EMBL/GenBank/DDBJ databases">
        <title>Sequencing the genomes of 1000 actinobacteria strains.</title>
        <authorList>
            <person name="Klenk H.-P."/>
        </authorList>
    </citation>
    <scope>NUCLEOTIDE SEQUENCE</scope>
    <source>
        <strain evidence="3">DSM 45356</strain>
    </source>
</reference>
<keyword evidence="4" id="KW-1185">Reference proteome</keyword>
<dbReference type="Proteomes" id="UP000622552">
    <property type="component" value="Unassembled WGS sequence"/>
</dbReference>
<organism evidence="3 4">
    <name type="scientific">Longispora fulva</name>
    <dbReference type="NCBI Taxonomy" id="619741"/>
    <lineage>
        <taxon>Bacteria</taxon>
        <taxon>Bacillati</taxon>
        <taxon>Actinomycetota</taxon>
        <taxon>Actinomycetes</taxon>
        <taxon>Micromonosporales</taxon>
        <taxon>Micromonosporaceae</taxon>
        <taxon>Longispora</taxon>
    </lineage>
</organism>
<keyword evidence="1" id="KW-0812">Transmembrane</keyword>
<accession>A0A8J7GVJ2</accession>
<evidence type="ECO:0000313" key="3">
    <source>
        <dbReference type="EMBL" id="MBG6138256.1"/>
    </source>
</evidence>
<dbReference type="InterPro" id="IPR046675">
    <property type="entry name" value="DUF6545"/>
</dbReference>
<dbReference type="InterPro" id="IPR050039">
    <property type="entry name" value="MAB_1171c-like"/>
</dbReference>
<keyword evidence="1" id="KW-0472">Membrane</keyword>
<evidence type="ECO:0000259" key="2">
    <source>
        <dbReference type="Pfam" id="PF20182"/>
    </source>
</evidence>
<evidence type="ECO:0000256" key="1">
    <source>
        <dbReference type="SAM" id="Phobius"/>
    </source>
</evidence>
<feature type="domain" description="DUF6545" evidence="2">
    <location>
        <begin position="238"/>
        <end position="361"/>
    </location>
</feature>
<feature type="transmembrane region" description="Helical" evidence="1">
    <location>
        <begin position="95"/>
        <end position="112"/>
    </location>
</feature>
<dbReference type="RefSeq" id="WP_197005033.1">
    <property type="nucleotide sequence ID" value="NZ_BONS01000017.1"/>
</dbReference>
<feature type="transmembrane region" description="Helical" evidence="1">
    <location>
        <begin position="211"/>
        <end position="234"/>
    </location>
</feature>
<sequence length="386" mass="41698">MITAVPYVAFVVALLASGYKLIRGGGAAGLRYLCGAIVCFGAAAAVLAPGTVVLAIRYEVFPHTSLLVGNGLIMGGSLCLALLSRTVHSSGRPVVPLTAFVICYVTMLVLVFSETTESTTHFNDTYGDRPAIALATLICLSYIGWGMCTFFRLLGHYVRHADEPVLRFGLRVVATGTVFGLSWVAWTSVRAVGRVVHFHPHLDHPPPVSTLLGAVAVLLWALGATLSAWGTHLVRPYRWLRAMHGYLALAPLWSELHEAFPEIALERSTSRLPWDAGFALYRRVIEIRDAHLALRGYFHPEVSAWVRGQDPTVAEAARVTAALVAHGAGHRYLTSPAPPHDVGPTVESEAAWLIGVTRAFTGSRTVAEIRRRVQAELGVPTASVTR</sequence>
<dbReference type="EMBL" id="JADOUF010000001">
    <property type="protein sequence ID" value="MBG6138256.1"/>
    <property type="molecule type" value="Genomic_DNA"/>
</dbReference>
<comment type="caution">
    <text evidence="3">The sequence shown here is derived from an EMBL/GenBank/DDBJ whole genome shotgun (WGS) entry which is preliminary data.</text>
</comment>
<proteinExistence type="predicted"/>
<dbReference type="NCBIfam" id="NF042915">
    <property type="entry name" value="MAB_1171c_fam"/>
    <property type="match status" value="1"/>
</dbReference>
<dbReference type="Pfam" id="PF20182">
    <property type="entry name" value="DUF6545"/>
    <property type="match status" value="1"/>
</dbReference>
<feature type="transmembrane region" description="Helical" evidence="1">
    <location>
        <begin position="34"/>
        <end position="58"/>
    </location>
</feature>
<feature type="transmembrane region" description="Helical" evidence="1">
    <location>
        <begin position="132"/>
        <end position="153"/>
    </location>
</feature>
<name>A0A8J7GVJ2_9ACTN</name>
<keyword evidence="1" id="KW-1133">Transmembrane helix</keyword>
<gene>
    <name evidence="3" type="ORF">IW245_004450</name>
</gene>